<proteinExistence type="predicted"/>
<protein>
    <submittedName>
        <fullName evidence="1">Uncharacterized protein</fullName>
    </submittedName>
</protein>
<evidence type="ECO:0000313" key="1">
    <source>
        <dbReference type="EMBL" id="JAH11675.1"/>
    </source>
</evidence>
<dbReference type="AlphaFoldDB" id="A0A0E9Q5Q2"/>
<organism evidence="1">
    <name type="scientific">Anguilla anguilla</name>
    <name type="common">European freshwater eel</name>
    <name type="synonym">Muraena anguilla</name>
    <dbReference type="NCBI Taxonomy" id="7936"/>
    <lineage>
        <taxon>Eukaryota</taxon>
        <taxon>Metazoa</taxon>
        <taxon>Chordata</taxon>
        <taxon>Craniata</taxon>
        <taxon>Vertebrata</taxon>
        <taxon>Euteleostomi</taxon>
        <taxon>Actinopterygii</taxon>
        <taxon>Neopterygii</taxon>
        <taxon>Teleostei</taxon>
        <taxon>Anguilliformes</taxon>
        <taxon>Anguillidae</taxon>
        <taxon>Anguilla</taxon>
    </lineage>
</organism>
<accession>A0A0E9Q5Q2</accession>
<reference evidence="1" key="1">
    <citation type="submission" date="2014-11" db="EMBL/GenBank/DDBJ databases">
        <authorList>
            <person name="Amaro Gonzalez C."/>
        </authorList>
    </citation>
    <scope>NUCLEOTIDE SEQUENCE</scope>
</reference>
<reference evidence="1" key="2">
    <citation type="journal article" date="2015" name="Fish Shellfish Immunol.">
        <title>Early steps in the European eel (Anguilla anguilla)-Vibrio vulnificus interaction in the gills: Role of the RtxA13 toxin.</title>
        <authorList>
            <person name="Callol A."/>
            <person name="Pajuelo D."/>
            <person name="Ebbesson L."/>
            <person name="Teles M."/>
            <person name="MacKenzie S."/>
            <person name="Amaro C."/>
        </authorList>
    </citation>
    <scope>NUCLEOTIDE SEQUENCE</scope>
</reference>
<sequence>MPFLSFGKWPVAGSLGPVRRVEANERHY</sequence>
<dbReference type="EMBL" id="GBXM01096902">
    <property type="protein sequence ID" value="JAH11675.1"/>
    <property type="molecule type" value="Transcribed_RNA"/>
</dbReference>
<name>A0A0E9Q5Q2_ANGAN</name>